<organism evidence="14 15">
    <name type="scientific">Larkinella arboricola</name>
    <dbReference type="NCBI Taxonomy" id="643671"/>
    <lineage>
        <taxon>Bacteria</taxon>
        <taxon>Pseudomonadati</taxon>
        <taxon>Bacteroidota</taxon>
        <taxon>Cytophagia</taxon>
        <taxon>Cytophagales</taxon>
        <taxon>Spirosomataceae</taxon>
        <taxon>Larkinella</taxon>
    </lineage>
</organism>
<dbReference type="Gene3D" id="3.30.565.10">
    <property type="entry name" value="Histidine kinase-like ATPase, C-terminal domain"/>
    <property type="match status" value="1"/>
</dbReference>
<dbReference type="InterPro" id="IPR003661">
    <property type="entry name" value="HisK_dim/P_dom"/>
</dbReference>
<evidence type="ECO:0000259" key="10">
    <source>
        <dbReference type="PROSITE" id="PS50109"/>
    </source>
</evidence>
<dbReference type="Gene3D" id="3.40.50.2300">
    <property type="match status" value="1"/>
</dbReference>
<keyword evidence="4" id="KW-0808">Transferase</keyword>
<dbReference type="SUPFAM" id="SSF55874">
    <property type="entry name" value="ATPase domain of HSP90 chaperone/DNA topoisomerase II/histidine kinase"/>
    <property type="match status" value="1"/>
</dbReference>
<evidence type="ECO:0000256" key="6">
    <source>
        <dbReference type="ARBA" id="ARBA00022777"/>
    </source>
</evidence>
<dbReference type="RefSeq" id="WP_111629758.1">
    <property type="nucleotide sequence ID" value="NZ_QLMC01000004.1"/>
</dbReference>
<evidence type="ECO:0000256" key="3">
    <source>
        <dbReference type="ARBA" id="ARBA00022553"/>
    </source>
</evidence>
<dbReference type="SUPFAM" id="SSF52172">
    <property type="entry name" value="CheY-like"/>
    <property type="match status" value="1"/>
</dbReference>
<proteinExistence type="predicted"/>
<dbReference type="SMART" id="SM00448">
    <property type="entry name" value="REC"/>
    <property type="match status" value="1"/>
</dbReference>
<dbReference type="InterPro" id="IPR000700">
    <property type="entry name" value="PAS-assoc_C"/>
</dbReference>
<comment type="caution">
    <text evidence="14">The sequence shown here is derived from an EMBL/GenBank/DDBJ whole genome shotgun (WGS) entry which is preliminary data.</text>
</comment>
<evidence type="ECO:0000256" key="5">
    <source>
        <dbReference type="ARBA" id="ARBA00022741"/>
    </source>
</evidence>
<dbReference type="InterPro" id="IPR036890">
    <property type="entry name" value="HATPase_C_sf"/>
</dbReference>
<dbReference type="InterPro" id="IPR011006">
    <property type="entry name" value="CheY-like_superfamily"/>
</dbReference>
<keyword evidence="15" id="KW-1185">Reference proteome</keyword>
<keyword evidence="3 9" id="KW-0597">Phosphoprotein</keyword>
<evidence type="ECO:0000256" key="2">
    <source>
        <dbReference type="ARBA" id="ARBA00012438"/>
    </source>
</evidence>
<feature type="domain" description="Response regulatory" evidence="11">
    <location>
        <begin position="13"/>
        <end position="130"/>
    </location>
</feature>
<dbReference type="PRINTS" id="PR00344">
    <property type="entry name" value="BCTRLSENSOR"/>
</dbReference>
<dbReference type="GO" id="GO:0005524">
    <property type="term" value="F:ATP binding"/>
    <property type="evidence" value="ECO:0007669"/>
    <property type="project" value="UniProtKB-KW"/>
</dbReference>
<evidence type="ECO:0000259" key="13">
    <source>
        <dbReference type="PROSITE" id="PS50113"/>
    </source>
</evidence>
<dbReference type="EC" id="2.7.13.3" evidence="2"/>
<dbReference type="Pfam" id="PF00072">
    <property type="entry name" value="Response_reg"/>
    <property type="match status" value="1"/>
</dbReference>
<dbReference type="SMART" id="SM00091">
    <property type="entry name" value="PAS"/>
    <property type="match status" value="1"/>
</dbReference>
<evidence type="ECO:0000259" key="12">
    <source>
        <dbReference type="PROSITE" id="PS50112"/>
    </source>
</evidence>
<feature type="domain" description="PAS" evidence="12">
    <location>
        <begin position="143"/>
        <end position="214"/>
    </location>
</feature>
<feature type="domain" description="Histidine kinase" evidence="10">
    <location>
        <begin position="279"/>
        <end position="487"/>
    </location>
</feature>
<dbReference type="CDD" id="cd00130">
    <property type="entry name" value="PAS"/>
    <property type="match status" value="1"/>
</dbReference>
<evidence type="ECO:0000259" key="11">
    <source>
        <dbReference type="PROSITE" id="PS50110"/>
    </source>
</evidence>
<dbReference type="PANTHER" id="PTHR43065">
    <property type="entry name" value="SENSOR HISTIDINE KINASE"/>
    <property type="match status" value="1"/>
</dbReference>
<dbReference type="AlphaFoldDB" id="A0A327X1A0"/>
<dbReference type="Gene3D" id="1.10.287.130">
    <property type="match status" value="1"/>
</dbReference>
<feature type="domain" description="PAC" evidence="13">
    <location>
        <begin position="214"/>
        <end position="266"/>
    </location>
</feature>
<sequence length="487" mass="55291">MTQPDELSEKNIRVLLVEDDEDDFVLTKSLLSTRDNANIMLDWVSDFNSALEHIYQNTYDVYLVDYRLGERTGIELIQEAFNTGFQTPMILLTGQDDLEVDYSALKLGAADYLVKGRIDAQLLGRSIRYAMRQAHTVGELAEKENRYRSLFERSIDAIFITDRNFEFQEINPSMVNLTGYTSEELRTMSVRDLFDKPEVYDLLRQQIDGPVRVKDTEVVLVSKDKKKIDCLLSVVAIPDKAGVTNWFQTIVRDVTQQKKAQRDLLIAEKLSMTGQIARSIAHEVRNPLTNLHLALEQLREELPPEDPGLTLYINIIRRNAERIGQLITEMLNSSKPRDLELTPYSLNEAVKETLHLVHDRLQLKGMKLITDFTTDNSEVRLDKEQFKTALLNILINAVEAMKEMSGILTVKTVSLGDRAIMVCVEDNGAGISEQNRQRLFDPFFTGKQGGMGLGLTTTQNIINSHRGSIEVDSQEGVGTTFRLIFPK</sequence>
<name>A0A327X1A0_LARAB</name>
<keyword evidence="7" id="KW-0067">ATP-binding</keyword>
<dbReference type="Pfam" id="PF13426">
    <property type="entry name" value="PAS_9"/>
    <property type="match status" value="1"/>
</dbReference>
<dbReference type="InterPro" id="IPR004358">
    <property type="entry name" value="Sig_transdc_His_kin-like_C"/>
</dbReference>
<evidence type="ECO:0000256" key="7">
    <source>
        <dbReference type="ARBA" id="ARBA00022840"/>
    </source>
</evidence>
<dbReference type="Proteomes" id="UP000248790">
    <property type="component" value="Unassembled WGS sequence"/>
</dbReference>
<dbReference type="OrthoDB" id="9806995at2"/>
<dbReference type="InterPro" id="IPR001789">
    <property type="entry name" value="Sig_transdc_resp-reg_receiver"/>
</dbReference>
<dbReference type="GO" id="GO:0000155">
    <property type="term" value="F:phosphorelay sensor kinase activity"/>
    <property type="evidence" value="ECO:0007669"/>
    <property type="project" value="InterPro"/>
</dbReference>
<evidence type="ECO:0000313" key="15">
    <source>
        <dbReference type="Proteomes" id="UP000248790"/>
    </source>
</evidence>
<keyword evidence="6" id="KW-0418">Kinase</keyword>
<dbReference type="InterPro" id="IPR035965">
    <property type="entry name" value="PAS-like_dom_sf"/>
</dbReference>
<dbReference type="SMART" id="SM00387">
    <property type="entry name" value="HATPase_c"/>
    <property type="match status" value="1"/>
</dbReference>
<evidence type="ECO:0000256" key="9">
    <source>
        <dbReference type="PROSITE-ProRule" id="PRU00169"/>
    </source>
</evidence>
<dbReference type="EMBL" id="QLMC01000004">
    <property type="protein sequence ID" value="RAJ95989.1"/>
    <property type="molecule type" value="Genomic_DNA"/>
</dbReference>
<dbReference type="SUPFAM" id="SSF55785">
    <property type="entry name" value="PYP-like sensor domain (PAS domain)"/>
    <property type="match status" value="1"/>
</dbReference>
<gene>
    <name evidence="14" type="ORF">LX87_03739</name>
</gene>
<dbReference type="PROSITE" id="PS50113">
    <property type="entry name" value="PAC"/>
    <property type="match status" value="1"/>
</dbReference>
<comment type="catalytic activity">
    <reaction evidence="1">
        <text>ATP + protein L-histidine = ADP + protein N-phospho-L-histidine.</text>
        <dbReference type="EC" id="2.7.13.3"/>
    </reaction>
</comment>
<dbReference type="InterPro" id="IPR036097">
    <property type="entry name" value="HisK_dim/P_sf"/>
</dbReference>
<dbReference type="SMART" id="SM00388">
    <property type="entry name" value="HisKA"/>
    <property type="match status" value="1"/>
</dbReference>
<dbReference type="InterPro" id="IPR005467">
    <property type="entry name" value="His_kinase_dom"/>
</dbReference>
<evidence type="ECO:0000256" key="8">
    <source>
        <dbReference type="ARBA" id="ARBA00023012"/>
    </source>
</evidence>
<dbReference type="PROSITE" id="PS50112">
    <property type="entry name" value="PAS"/>
    <property type="match status" value="1"/>
</dbReference>
<dbReference type="PROSITE" id="PS50110">
    <property type="entry name" value="RESPONSE_REGULATORY"/>
    <property type="match status" value="1"/>
</dbReference>
<dbReference type="NCBIfam" id="TIGR00229">
    <property type="entry name" value="sensory_box"/>
    <property type="match status" value="1"/>
</dbReference>
<dbReference type="SUPFAM" id="SSF47384">
    <property type="entry name" value="Homodimeric domain of signal transducing histidine kinase"/>
    <property type="match status" value="1"/>
</dbReference>
<accession>A0A327X1A0</accession>
<dbReference type="PROSITE" id="PS50109">
    <property type="entry name" value="HIS_KIN"/>
    <property type="match status" value="1"/>
</dbReference>
<protein>
    <recommendedName>
        <fullName evidence="2">histidine kinase</fullName>
        <ecNumber evidence="2">2.7.13.3</ecNumber>
    </recommendedName>
</protein>
<dbReference type="InterPro" id="IPR000014">
    <property type="entry name" value="PAS"/>
</dbReference>
<dbReference type="CDD" id="cd00156">
    <property type="entry name" value="REC"/>
    <property type="match status" value="1"/>
</dbReference>
<dbReference type="CDD" id="cd00082">
    <property type="entry name" value="HisKA"/>
    <property type="match status" value="1"/>
</dbReference>
<dbReference type="InterPro" id="IPR003594">
    <property type="entry name" value="HATPase_dom"/>
</dbReference>
<feature type="modified residue" description="4-aspartylphosphate" evidence="9">
    <location>
        <position position="65"/>
    </location>
</feature>
<evidence type="ECO:0000256" key="1">
    <source>
        <dbReference type="ARBA" id="ARBA00000085"/>
    </source>
</evidence>
<dbReference type="Pfam" id="PF00512">
    <property type="entry name" value="HisKA"/>
    <property type="match status" value="1"/>
</dbReference>
<dbReference type="PANTHER" id="PTHR43065:SF10">
    <property type="entry name" value="PEROXIDE STRESS-ACTIVATED HISTIDINE KINASE MAK3"/>
    <property type="match status" value="1"/>
</dbReference>
<dbReference type="Pfam" id="PF02518">
    <property type="entry name" value="HATPase_c"/>
    <property type="match status" value="1"/>
</dbReference>
<reference evidence="14 15" key="1">
    <citation type="submission" date="2018-06" db="EMBL/GenBank/DDBJ databases">
        <title>Genomic Encyclopedia of Archaeal and Bacterial Type Strains, Phase II (KMG-II): from individual species to whole genera.</title>
        <authorList>
            <person name="Goeker M."/>
        </authorList>
    </citation>
    <scope>NUCLEOTIDE SEQUENCE [LARGE SCALE GENOMIC DNA]</scope>
    <source>
        <strain evidence="14 15">DSM 21851</strain>
    </source>
</reference>
<keyword evidence="5" id="KW-0547">Nucleotide-binding</keyword>
<evidence type="ECO:0000256" key="4">
    <source>
        <dbReference type="ARBA" id="ARBA00022679"/>
    </source>
</evidence>
<evidence type="ECO:0000313" key="14">
    <source>
        <dbReference type="EMBL" id="RAJ95989.1"/>
    </source>
</evidence>
<dbReference type="Gene3D" id="3.30.450.20">
    <property type="entry name" value="PAS domain"/>
    <property type="match status" value="1"/>
</dbReference>
<keyword evidence="8" id="KW-0902">Two-component regulatory system</keyword>